<dbReference type="AlphaFoldDB" id="A0A179FUY6"/>
<protein>
    <submittedName>
        <fullName evidence="2">RSC complex subunit Rsc7</fullName>
    </submittedName>
</protein>
<dbReference type="Pfam" id="PF08624">
    <property type="entry name" value="CRC_subunit"/>
    <property type="match status" value="1"/>
</dbReference>
<proteinExistence type="predicted"/>
<feature type="compositionally biased region" description="Polar residues" evidence="1">
    <location>
        <begin position="27"/>
        <end position="42"/>
    </location>
</feature>
<dbReference type="Proteomes" id="UP000078240">
    <property type="component" value="Unassembled WGS sequence"/>
</dbReference>
<name>A0A179FUY6_PURLI</name>
<accession>A0A179FUY6</accession>
<dbReference type="EMBL" id="LSBH01000011">
    <property type="protein sequence ID" value="OAQ69432.1"/>
    <property type="molecule type" value="Genomic_DNA"/>
</dbReference>
<evidence type="ECO:0000256" key="1">
    <source>
        <dbReference type="SAM" id="MobiDB-lite"/>
    </source>
</evidence>
<feature type="region of interest" description="Disordered" evidence="1">
    <location>
        <begin position="26"/>
        <end position="65"/>
    </location>
</feature>
<organism evidence="2 3">
    <name type="scientific">Purpureocillium lilacinum</name>
    <name type="common">Paecilomyces lilacinus</name>
    <dbReference type="NCBI Taxonomy" id="33203"/>
    <lineage>
        <taxon>Eukaryota</taxon>
        <taxon>Fungi</taxon>
        <taxon>Dikarya</taxon>
        <taxon>Ascomycota</taxon>
        <taxon>Pezizomycotina</taxon>
        <taxon>Sordariomycetes</taxon>
        <taxon>Hypocreomycetidae</taxon>
        <taxon>Hypocreales</taxon>
        <taxon>Ophiocordycipitaceae</taxon>
        <taxon>Purpureocillium</taxon>
    </lineage>
</organism>
<feature type="compositionally biased region" description="Polar residues" evidence="1">
    <location>
        <begin position="249"/>
        <end position="261"/>
    </location>
</feature>
<evidence type="ECO:0000313" key="3">
    <source>
        <dbReference type="Proteomes" id="UP000078240"/>
    </source>
</evidence>
<feature type="region of interest" description="Disordered" evidence="1">
    <location>
        <begin position="249"/>
        <end position="277"/>
    </location>
</feature>
<feature type="compositionally biased region" description="Low complexity" evidence="1">
    <location>
        <begin position="46"/>
        <end position="60"/>
    </location>
</feature>
<feature type="region of interest" description="Disordered" evidence="1">
    <location>
        <begin position="982"/>
        <end position="1007"/>
    </location>
</feature>
<evidence type="ECO:0000313" key="2">
    <source>
        <dbReference type="EMBL" id="OAQ69432.1"/>
    </source>
</evidence>
<sequence>MADPSSINVPEIERIISDVNAARDYRSNLTQKTNEDQSVSQDMETEGSTASGSEPTSSSKGSRRLHTLSELNESGDEYLPAVTDSAGEKKVQPNGQLCDGRVYRLRTFTLPNRGDKLFMIGIECAKVLGYRDAYLLFNENPTLYKVFATSEEKDFLIAMEILPHWSSARQIAIVTARSMYRCFDSRIIQDGRRVRDDYWEAHALKKGYTEEDPPRLWNKRSRKLPNPVADESNVAKDIAGTFDRSSFAPTAAQQARDSAATQGPGVESEGSSNRMLENTKRLKTRILQRHTQHIAKTLVEATGVAKWGEAAIKRRPKQELTIQMEKLLKEYAADLLACDSKAEGAEAGKMFKLLDKWARYTANHFWSTAVSSIWKGSEFPYSLRKGWTSAVKSALDSSRDLSQMEDGEAAVEQSYSKGLPRIHGFESTQQFARLKTKIRRQFYYDETGHRYSRLFCSSRGFKCRLHRQLHLDIDMQATSKIIVEIIQQLSWLSTAMAMAPDTSPLGFARPGNVPLFPVPEGGGGIVYCKPRVEVQSSTIEPERSWNKVKFDIGTSYEDLVSAEDSCWLPLFGNAVIAHGFPIPERGEEMGLEVGLDLMAALSGARHAVEYQNSVVLKGFSTMLLPVGKTADRVQWHLARSRDDDEPISYKTGIAQCKERVGLDQLDVVSLMNTRAIVGWCSSAETDLGSPHYDYANIDYSKARAARLESRLEGGSFGFQHFGMARVDFRLGRKDIKFHYLREGPFRSIVSAAERTPVALYDTMERRGWLVPATAVLLHMAQHRHFLEPFVGSSGPMHLQMKHTAKETLLENRQVSLSDDGSYAFRDLISEMWSMLEFLIARASDQRCVPGKPLKAHTGRRLGGFEYKAIVQQRSPISPKECPLRGASGGWLSLVEDIDALVLFASGFGNVIHPKDPDQEVICHGWRTLPSNKDYLATSVSTLLDLFQCTCSRLQHIVTHSRGQVVGPGLLLEEGAVIFGATGSAPDDRWRSEKTEPEQLYSQPNLPLNGNEELQSMEGSSCDSGVDQECYSAESSTCGENVTLPLHVESSPRRKRSDQVFEEADMRFYDVYTSCHPGDLLDDAVPAVGDGGMRSP</sequence>
<gene>
    <name evidence="2" type="ORF">VFPBJ_10807</name>
</gene>
<dbReference type="InterPro" id="IPR013933">
    <property type="entry name" value="CRC_Rsc7/Swp82"/>
</dbReference>
<reference evidence="2 3" key="1">
    <citation type="submission" date="2016-01" db="EMBL/GenBank/DDBJ databases">
        <title>Biosynthesis of antibiotic leucinostatins and their inhibition on Phytophthora in bio-control Purpureocillium lilacinum.</title>
        <authorList>
            <person name="Wang G."/>
            <person name="Liu Z."/>
            <person name="Lin R."/>
            <person name="Li E."/>
            <person name="Mao Z."/>
            <person name="Ling J."/>
            <person name="Yin W."/>
            <person name="Xie B."/>
        </authorList>
    </citation>
    <scope>NUCLEOTIDE SEQUENCE [LARGE SCALE GENOMIC DNA]</scope>
    <source>
        <strain evidence="2">PLBJ-1</strain>
    </source>
</reference>
<comment type="caution">
    <text evidence="2">The sequence shown here is derived from an EMBL/GenBank/DDBJ whole genome shotgun (WGS) entry which is preliminary data.</text>
</comment>
<feature type="compositionally biased region" description="Basic and acidic residues" evidence="1">
    <location>
        <begin position="985"/>
        <end position="996"/>
    </location>
</feature>